<evidence type="ECO:0000259" key="7">
    <source>
        <dbReference type="PROSITE" id="PS51903"/>
    </source>
</evidence>
<dbReference type="GO" id="GO:0016887">
    <property type="term" value="F:ATP hydrolysis activity"/>
    <property type="evidence" value="ECO:0007669"/>
    <property type="project" value="InterPro"/>
</dbReference>
<feature type="compositionally biased region" description="Polar residues" evidence="6">
    <location>
        <begin position="585"/>
        <end position="596"/>
    </location>
</feature>
<name>A0A7N0TG43_KALFE</name>
<feature type="region of interest" description="Disordered" evidence="6">
    <location>
        <begin position="509"/>
        <end position="528"/>
    </location>
</feature>
<evidence type="ECO:0000256" key="4">
    <source>
        <dbReference type="ARBA" id="ARBA00023163"/>
    </source>
</evidence>
<feature type="compositionally biased region" description="Low complexity" evidence="6">
    <location>
        <begin position="544"/>
        <end position="553"/>
    </location>
</feature>
<evidence type="ECO:0000256" key="6">
    <source>
        <dbReference type="SAM" id="MobiDB-lite"/>
    </source>
</evidence>
<evidence type="ECO:0000313" key="9">
    <source>
        <dbReference type="Proteomes" id="UP000594263"/>
    </source>
</evidence>
<dbReference type="InterPro" id="IPR058954">
    <property type="entry name" value="AAA_lid_SMAX1"/>
</dbReference>
<feature type="region of interest" description="Disordered" evidence="6">
    <location>
        <begin position="537"/>
        <end position="596"/>
    </location>
</feature>
<dbReference type="InterPro" id="IPR051650">
    <property type="entry name" value="SL_signaling_regulator"/>
</dbReference>
<dbReference type="PANTHER" id="PTHR43572">
    <property type="entry name" value="CHAPERONE PROTEIN CLPD, CHLOROPLASTIC"/>
    <property type="match status" value="1"/>
</dbReference>
<evidence type="ECO:0000256" key="5">
    <source>
        <dbReference type="PROSITE-ProRule" id="PRU01251"/>
    </source>
</evidence>
<feature type="domain" description="Clp R" evidence="7">
    <location>
        <begin position="8"/>
        <end position="185"/>
    </location>
</feature>
<keyword evidence="4" id="KW-0804">Transcription</keyword>
<dbReference type="GO" id="GO:0005524">
    <property type="term" value="F:ATP binding"/>
    <property type="evidence" value="ECO:0007669"/>
    <property type="project" value="InterPro"/>
</dbReference>
<sequence>MPTPVATARQCLTDDSARALDDAVAVARRRCHSQTTSLHAVSALLALPASRLREACSRARASDGGGGGYSPGLQLRALELCVGVSLDRLPSGKSAAEDEDPPISNSLMAAIKRSQANQRRNPESFHLQQMHQSQQMTAAVVMKVELKHYVLSILDDPIVSRVFGDAGYRSCDVKLGILHPPLSAGLRFGRSMRCPPIFMMESDLSGGSGWRGYGFPFGGGSGEDVDGNCRRIGEVLVKKSGRNPLLVGACANEALVSFKDCVARRKAGILPGEILGLNVVCFAELVEEFVSVGSEEKVRVKLKELEVAAESGPGPGVVVSFGELKVLIGESSSREAVSYLVSRMADLLRRYCGRLWLIGAVEDDAMYKKLVAKHPAVEADWNLHLVPITSKPLGEGFGAKSSLMGSFVPFGGFFSNPSDYKGSLSSTTQITTRCQSCNDKYEQEISTVLKGGGSTSIADQCSSSLPSCLQANLEQSKEADAGKAQHEGTAFRARILGLQKKWNEICQNLHPNHHSSKSAVSSSKFPSVGTGSIHLVEERKQSSSRDSSVSQSSCPNTSPSIATSPSRGSPRENVEIYRVPRKKTQSPPKLSSIASTSKQLHVSVPHRNSCFPPDQVPASSMISVTTDLGLVPASSMISVTTDLGLGTIYASAKHSRNHTIQDNGEHVQSIVTSVSKELDAIRPGITDHMTKSLFHGSVLRRPVDLRDFKSLCQALIDRVCWQDEAICRISHCISRCRSSVERRRSSNLWLGFTAHDKVGKRKIAAALAEAVSGSKHDLIYVDLGAQDGVEQSDSLFCRNNLKGQDILSRGKTVADSIAAKLCSRPHSVVFFENLDKADMLIQSSLSRAVKTAKFPDSHGREISLNNMIFIVSTSKNSEDISCGTKKSGFSEEIISQAKCWKLRITTGHVAAQSSQSNFKNVMITQPELRILGKRKSDETHNCSAGSQKALRSFLDLNLPVEDLENEFENQRSDSDTASVSESSEAWLEEFFNEVDEKVALKPFNFDALADKVLHYISETFHAHFGSKALLQIDHQAIVQILAASWLSDRFTAVEDWVKSVLSRSFVEARQRYTISPQFAVQLVACEGMLMDDLAHDIRLPSSIILN</sequence>
<dbReference type="InterPro" id="IPR036628">
    <property type="entry name" value="Clp_N_dom_sf"/>
</dbReference>
<feature type="compositionally biased region" description="Low complexity" evidence="6">
    <location>
        <begin position="517"/>
        <end position="528"/>
    </location>
</feature>
<dbReference type="OMA" id="VCKGNGS"/>
<dbReference type="Proteomes" id="UP000594263">
    <property type="component" value="Unplaced"/>
</dbReference>
<protein>
    <recommendedName>
        <fullName evidence="7">Clp R domain-containing protein</fullName>
    </recommendedName>
</protein>
<evidence type="ECO:0000256" key="3">
    <source>
        <dbReference type="ARBA" id="ARBA00023015"/>
    </source>
</evidence>
<keyword evidence="2 5" id="KW-0677">Repeat</keyword>
<dbReference type="Pfam" id="PF23569">
    <property type="entry name" value="NBD_SMAX1"/>
    <property type="match status" value="1"/>
</dbReference>
<comment type="similarity">
    <text evidence="1">Belongs to the ClpA/ClpB family.</text>
</comment>
<dbReference type="EnsemblPlants" id="Kaladp0036s0272.1.v1.1">
    <property type="protein sequence ID" value="Kaladp0036s0272.1.v1.1"/>
    <property type="gene ID" value="Kaladp0036s0272.v1.1"/>
</dbReference>
<dbReference type="InterPro" id="IPR058680">
    <property type="entry name" value="NBD_SMAX1-like"/>
</dbReference>
<feature type="compositionally biased region" description="Polar residues" evidence="6">
    <location>
        <begin position="554"/>
        <end position="567"/>
    </location>
</feature>
<dbReference type="SUPFAM" id="SSF52540">
    <property type="entry name" value="P-loop containing nucleoside triphosphate hydrolases"/>
    <property type="match status" value="1"/>
</dbReference>
<proteinExistence type="inferred from homology"/>
<organism evidence="8 9">
    <name type="scientific">Kalanchoe fedtschenkoi</name>
    <name type="common">Lavender scallops</name>
    <name type="synonym">South American air plant</name>
    <dbReference type="NCBI Taxonomy" id="63787"/>
    <lineage>
        <taxon>Eukaryota</taxon>
        <taxon>Viridiplantae</taxon>
        <taxon>Streptophyta</taxon>
        <taxon>Embryophyta</taxon>
        <taxon>Tracheophyta</taxon>
        <taxon>Spermatophyta</taxon>
        <taxon>Magnoliopsida</taxon>
        <taxon>eudicotyledons</taxon>
        <taxon>Gunneridae</taxon>
        <taxon>Pentapetalae</taxon>
        <taxon>Saxifragales</taxon>
        <taxon>Crassulaceae</taxon>
        <taxon>Kalanchoe</taxon>
    </lineage>
</organism>
<accession>A0A7N0TG43</accession>
<dbReference type="PANTHER" id="PTHR43572:SF38">
    <property type="entry name" value="PROTEIN SMAX1-LIKE 6"/>
    <property type="match status" value="1"/>
</dbReference>
<evidence type="ECO:0000256" key="1">
    <source>
        <dbReference type="ARBA" id="ARBA00008675"/>
    </source>
</evidence>
<dbReference type="Gramene" id="Kaladp0036s0272.1.v1.1">
    <property type="protein sequence ID" value="Kaladp0036s0272.1.v1.1"/>
    <property type="gene ID" value="Kaladp0036s0272.v1.1"/>
</dbReference>
<dbReference type="InterPro" id="IPR003959">
    <property type="entry name" value="ATPase_AAA_core"/>
</dbReference>
<dbReference type="Pfam" id="PF26587">
    <property type="entry name" value="AAA_lid_SMAX1"/>
    <property type="match status" value="1"/>
</dbReference>
<keyword evidence="9" id="KW-1185">Reference proteome</keyword>
<dbReference type="Gene3D" id="3.40.50.300">
    <property type="entry name" value="P-loop containing nucleotide triphosphate hydrolases"/>
    <property type="match status" value="1"/>
</dbReference>
<reference evidence="8" key="1">
    <citation type="submission" date="2021-01" db="UniProtKB">
        <authorList>
            <consortium name="EnsemblPlants"/>
        </authorList>
    </citation>
    <scope>IDENTIFICATION</scope>
</reference>
<dbReference type="AlphaFoldDB" id="A0A7N0TG43"/>
<dbReference type="PROSITE" id="PS51903">
    <property type="entry name" value="CLP_R"/>
    <property type="match status" value="1"/>
</dbReference>
<dbReference type="Gene3D" id="1.10.1780.10">
    <property type="entry name" value="Clp, N-terminal domain"/>
    <property type="match status" value="1"/>
</dbReference>
<dbReference type="InterPro" id="IPR027417">
    <property type="entry name" value="P-loop_NTPase"/>
</dbReference>
<evidence type="ECO:0000256" key="2">
    <source>
        <dbReference type="ARBA" id="ARBA00022737"/>
    </source>
</evidence>
<dbReference type="Pfam" id="PF07724">
    <property type="entry name" value="AAA_2"/>
    <property type="match status" value="1"/>
</dbReference>
<evidence type="ECO:0000313" key="8">
    <source>
        <dbReference type="EnsemblPlants" id="Kaladp0036s0272.1.v1.1"/>
    </source>
</evidence>
<dbReference type="InterPro" id="IPR004176">
    <property type="entry name" value="Clp_R_N"/>
</dbReference>
<keyword evidence="3" id="KW-0805">Transcription regulation</keyword>